<feature type="transmembrane region" description="Helical" evidence="1">
    <location>
        <begin position="6"/>
        <end position="27"/>
    </location>
</feature>
<name>A0A9W5Y1Q3_9CLOT</name>
<sequence>MNYIISYFKFLIFFFMFCITLILQVFLSKRKNKWLGLILPIISFMISLLVPLNTITDGRTTTEVIAQFLVSLILANIPTIIFVLIYIICRDKYKKKKEMDKIDIRDLH</sequence>
<evidence type="ECO:0000313" key="2">
    <source>
        <dbReference type="EMBL" id="GKU24934.1"/>
    </source>
</evidence>
<keyword evidence="1" id="KW-1133">Transmembrane helix</keyword>
<keyword evidence="1" id="KW-0472">Membrane</keyword>
<reference evidence="2" key="1">
    <citation type="journal article" date="2023" name="Int. J. Syst. Evol. Microbiol.">
        <title>&lt;i&gt;Clostridium folliculivorans&lt;/i&gt; sp. nov., isolated from soil samples of an organic paddy in Japan.</title>
        <authorList>
            <person name="Tazawa J."/>
            <person name="Kobayashi H."/>
            <person name="Tanizawa Y."/>
            <person name="Uchino A."/>
            <person name="Tanaka F."/>
            <person name="Urashima Y."/>
            <person name="Miura S."/>
            <person name="Sakamoto M."/>
            <person name="Ohkuma M."/>
            <person name="Tohno M."/>
        </authorList>
    </citation>
    <scope>NUCLEOTIDE SEQUENCE</scope>
    <source>
        <strain evidence="2">D1-1</strain>
    </source>
</reference>
<proteinExistence type="predicted"/>
<keyword evidence="3" id="KW-1185">Reference proteome</keyword>
<evidence type="ECO:0000313" key="3">
    <source>
        <dbReference type="Proteomes" id="UP001057868"/>
    </source>
</evidence>
<dbReference type="RefSeq" id="WP_261851911.1">
    <property type="nucleotide sequence ID" value="NZ_BQXY01000002.1"/>
</dbReference>
<feature type="transmembrane region" description="Helical" evidence="1">
    <location>
        <begin position="64"/>
        <end position="89"/>
    </location>
</feature>
<dbReference type="AlphaFoldDB" id="A0A9W5Y1Q3"/>
<comment type="caution">
    <text evidence="2">The sequence shown here is derived from an EMBL/GenBank/DDBJ whole genome shotgun (WGS) entry which is preliminary data.</text>
</comment>
<accession>A0A9W5Y1Q3</accession>
<protein>
    <submittedName>
        <fullName evidence="2">Uncharacterized protein</fullName>
    </submittedName>
</protein>
<evidence type="ECO:0000256" key="1">
    <source>
        <dbReference type="SAM" id="Phobius"/>
    </source>
</evidence>
<gene>
    <name evidence="2" type="ORF">CFOLD11_17600</name>
</gene>
<dbReference type="Proteomes" id="UP001057868">
    <property type="component" value="Unassembled WGS sequence"/>
</dbReference>
<dbReference type="EMBL" id="BQXY01000002">
    <property type="protein sequence ID" value="GKU24934.1"/>
    <property type="molecule type" value="Genomic_DNA"/>
</dbReference>
<keyword evidence="1" id="KW-0812">Transmembrane</keyword>
<feature type="transmembrane region" description="Helical" evidence="1">
    <location>
        <begin position="34"/>
        <end position="52"/>
    </location>
</feature>
<organism evidence="2 3">
    <name type="scientific">Clostridium folliculivorans</name>
    <dbReference type="NCBI Taxonomy" id="2886038"/>
    <lineage>
        <taxon>Bacteria</taxon>
        <taxon>Bacillati</taxon>
        <taxon>Bacillota</taxon>
        <taxon>Clostridia</taxon>
        <taxon>Eubacteriales</taxon>
        <taxon>Clostridiaceae</taxon>
        <taxon>Clostridium</taxon>
    </lineage>
</organism>